<dbReference type="AlphaFoldDB" id="A0A8H5B049"/>
<accession>A0A8H5B049</accession>
<dbReference type="EMBL" id="JAACJJ010000044">
    <property type="protein sequence ID" value="KAF5314285.1"/>
    <property type="molecule type" value="Genomic_DNA"/>
</dbReference>
<keyword evidence="2" id="KW-1185">Reference proteome</keyword>
<protein>
    <submittedName>
        <fullName evidence="1">Uncharacterized protein</fullName>
    </submittedName>
</protein>
<organism evidence="1 2">
    <name type="scientific">Psilocybe cf. subviscida</name>
    <dbReference type="NCBI Taxonomy" id="2480587"/>
    <lineage>
        <taxon>Eukaryota</taxon>
        <taxon>Fungi</taxon>
        <taxon>Dikarya</taxon>
        <taxon>Basidiomycota</taxon>
        <taxon>Agaricomycotina</taxon>
        <taxon>Agaricomycetes</taxon>
        <taxon>Agaricomycetidae</taxon>
        <taxon>Agaricales</taxon>
        <taxon>Agaricineae</taxon>
        <taxon>Strophariaceae</taxon>
        <taxon>Psilocybe</taxon>
    </lineage>
</organism>
<gene>
    <name evidence="1" type="ORF">D9619_011985</name>
</gene>
<dbReference type="Proteomes" id="UP000567179">
    <property type="component" value="Unassembled WGS sequence"/>
</dbReference>
<comment type="caution">
    <text evidence="1">The sequence shown here is derived from an EMBL/GenBank/DDBJ whole genome shotgun (WGS) entry which is preliminary data.</text>
</comment>
<sequence>MYYRVSLELSQIGSSVAGRGLPNNSLQAGAAFAGLSHDTETRFFVVRDIWGRMWTAQDKSTSFRRKLRMRQKKMHDTGKLGARRIHLNAKIFNLSGTPGTQVN</sequence>
<reference evidence="1 2" key="1">
    <citation type="journal article" date="2020" name="ISME J.">
        <title>Uncovering the hidden diversity of litter-decomposition mechanisms in mushroom-forming fungi.</title>
        <authorList>
            <person name="Floudas D."/>
            <person name="Bentzer J."/>
            <person name="Ahren D."/>
            <person name="Johansson T."/>
            <person name="Persson P."/>
            <person name="Tunlid A."/>
        </authorList>
    </citation>
    <scope>NUCLEOTIDE SEQUENCE [LARGE SCALE GENOMIC DNA]</scope>
    <source>
        <strain evidence="1 2">CBS 101986</strain>
    </source>
</reference>
<evidence type="ECO:0000313" key="1">
    <source>
        <dbReference type="EMBL" id="KAF5314285.1"/>
    </source>
</evidence>
<evidence type="ECO:0000313" key="2">
    <source>
        <dbReference type="Proteomes" id="UP000567179"/>
    </source>
</evidence>
<proteinExistence type="predicted"/>
<name>A0A8H5B049_9AGAR</name>